<feature type="compositionally biased region" description="Low complexity" evidence="1">
    <location>
        <begin position="24"/>
        <end position="36"/>
    </location>
</feature>
<sequence length="275" mass="29522">MDAGSARVRPPHRWEPRTGGGRARVGAAAAQPPAGAERSLSERPPLHRVPLICIERPPPSANTSHNSCFAVDGPHYGRPFAFSHACVTTDPTVVAPLPSLTPEHPARALPKGELLASHPFVRLGYQPLPVLRDGGILASMPNRYWRPFNDPGLPPPRLTVGPSTMSPKASCPSLSRSVPDLRLAGPTLARASPDRFLTCSSRPSSCLSLSRSMDHSTDLLIGGASSSDPDEGHFCRKTWPPHEDKLLTTQESPSSARRRTTNRFGSRPVPTSTPS</sequence>
<evidence type="ECO:0000313" key="2">
    <source>
        <dbReference type="EMBL" id="THU64383.1"/>
    </source>
</evidence>
<name>A0A4S8JPW5_MUSBA</name>
<gene>
    <name evidence="2" type="ORF">C4D60_Mb01t25900</name>
</gene>
<proteinExistence type="predicted"/>
<feature type="region of interest" description="Disordered" evidence="1">
    <location>
        <begin position="1"/>
        <end position="43"/>
    </location>
</feature>
<reference evidence="2 3" key="1">
    <citation type="journal article" date="2019" name="Nat. Plants">
        <title>Genome sequencing of Musa balbisiana reveals subgenome evolution and function divergence in polyploid bananas.</title>
        <authorList>
            <person name="Yao X."/>
        </authorList>
    </citation>
    <scope>NUCLEOTIDE SEQUENCE [LARGE SCALE GENOMIC DNA]</scope>
    <source>
        <strain evidence="3">cv. DH-PKW</strain>
        <tissue evidence="2">Leaves</tissue>
    </source>
</reference>
<dbReference type="AlphaFoldDB" id="A0A4S8JPW5"/>
<dbReference type="EMBL" id="PYDT01000004">
    <property type="protein sequence ID" value="THU64383.1"/>
    <property type="molecule type" value="Genomic_DNA"/>
</dbReference>
<protein>
    <submittedName>
        <fullName evidence="2">Uncharacterized protein</fullName>
    </submittedName>
</protein>
<accession>A0A4S8JPW5</accession>
<evidence type="ECO:0000256" key="1">
    <source>
        <dbReference type="SAM" id="MobiDB-lite"/>
    </source>
</evidence>
<keyword evidence="3" id="KW-1185">Reference proteome</keyword>
<feature type="compositionally biased region" description="Basic and acidic residues" evidence="1">
    <location>
        <begin position="230"/>
        <end position="246"/>
    </location>
</feature>
<evidence type="ECO:0000313" key="3">
    <source>
        <dbReference type="Proteomes" id="UP000317650"/>
    </source>
</evidence>
<organism evidence="2 3">
    <name type="scientific">Musa balbisiana</name>
    <name type="common">Banana</name>
    <dbReference type="NCBI Taxonomy" id="52838"/>
    <lineage>
        <taxon>Eukaryota</taxon>
        <taxon>Viridiplantae</taxon>
        <taxon>Streptophyta</taxon>
        <taxon>Embryophyta</taxon>
        <taxon>Tracheophyta</taxon>
        <taxon>Spermatophyta</taxon>
        <taxon>Magnoliopsida</taxon>
        <taxon>Liliopsida</taxon>
        <taxon>Zingiberales</taxon>
        <taxon>Musaceae</taxon>
        <taxon>Musa</taxon>
    </lineage>
</organism>
<comment type="caution">
    <text evidence="2">The sequence shown here is derived from an EMBL/GenBank/DDBJ whole genome shotgun (WGS) entry which is preliminary data.</text>
</comment>
<feature type="region of interest" description="Disordered" evidence="1">
    <location>
        <begin position="220"/>
        <end position="275"/>
    </location>
</feature>
<dbReference type="Proteomes" id="UP000317650">
    <property type="component" value="Chromosome 1"/>
</dbReference>